<proteinExistence type="predicted"/>
<dbReference type="GeneID" id="77924268"/>
<feature type="compositionally biased region" description="Basic and acidic residues" evidence="1">
    <location>
        <begin position="60"/>
        <end position="81"/>
    </location>
</feature>
<dbReference type="EMBL" id="MN484601">
    <property type="protein sequence ID" value="QGF20279.1"/>
    <property type="molecule type" value="Genomic_DNA"/>
</dbReference>
<evidence type="ECO:0000313" key="3">
    <source>
        <dbReference type="Proteomes" id="UP000400849"/>
    </source>
</evidence>
<accession>A0A5Q2F182</accession>
<feature type="region of interest" description="Disordered" evidence="1">
    <location>
        <begin position="59"/>
        <end position="81"/>
    </location>
</feature>
<dbReference type="Proteomes" id="UP000400849">
    <property type="component" value="Segment"/>
</dbReference>
<dbReference type="RefSeq" id="YP_010648809.1">
    <property type="nucleotide sequence ID" value="NC_070762.1"/>
</dbReference>
<protein>
    <submittedName>
        <fullName evidence="2">Uncharacterized protein</fullName>
    </submittedName>
</protein>
<sequence>MSKVTSARRWIGKNNHLIIAGVWLLLAIPAFTIWKESILFVIAMSLYANIEASLSAHQAKKADRHANKDSSRRSVDSTKEN</sequence>
<evidence type="ECO:0000313" key="2">
    <source>
        <dbReference type="EMBL" id="QGF20279.1"/>
    </source>
</evidence>
<gene>
    <name evidence="2" type="primary">100</name>
    <name evidence="2" type="ORF">SEA_SIXAMA_100</name>
</gene>
<dbReference type="KEGG" id="vg:77924268"/>
<reference evidence="2 3" key="1">
    <citation type="submission" date="2019-09" db="EMBL/GenBank/DDBJ databases">
        <authorList>
            <person name="Christie C.A."/>
            <person name="Diallo A.S."/>
            <person name="Dixon Z."/>
            <person name="McIntosh P.M."/>
            <person name="Murthy K.H."/>
            <person name="Rosen M.G."/>
            <person name="Simpson L.M."/>
            <person name="Koustas K."/>
            <person name="Fogarty M.P."/>
            <person name="Molloy S.D."/>
            <person name="Garlena R.A."/>
            <person name="Russell D.A."/>
            <person name="Pope W.H."/>
            <person name="Jacobs-Sera D."/>
            <person name="Hatfull G.F."/>
        </authorList>
    </citation>
    <scope>NUCLEOTIDE SEQUENCE [LARGE SCALE GENOMIC DNA]</scope>
</reference>
<name>A0A5Q2F182_9CAUD</name>
<organism evidence="2 3">
    <name type="scientific">Gordonia phage Sixama</name>
    <dbReference type="NCBI Taxonomy" id="2653271"/>
    <lineage>
        <taxon>Viruses</taxon>
        <taxon>Duplodnaviria</taxon>
        <taxon>Heunggongvirae</taxon>
        <taxon>Uroviricota</taxon>
        <taxon>Caudoviricetes</taxon>
        <taxon>Sixamavirus</taxon>
        <taxon>Sixamavirus sixama</taxon>
    </lineage>
</organism>
<evidence type="ECO:0000256" key="1">
    <source>
        <dbReference type="SAM" id="MobiDB-lite"/>
    </source>
</evidence>
<keyword evidence="3" id="KW-1185">Reference proteome</keyword>